<dbReference type="OrthoDB" id="4089816at2759"/>
<evidence type="ECO:0000256" key="1">
    <source>
        <dbReference type="ARBA" id="ARBA00002069"/>
    </source>
</evidence>
<evidence type="ECO:0000256" key="4">
    <source>
        <dbReference type="ARBA" id="ARBA00016207"/>
    </source>
</evidence>
<keyword evidence="11" id="KW-1185">Reference proteome</keyword>
<gene>
    <name evidence="10" type="ORF">BT63DRAFT_97958</name>
</gene>
<dbReference type="PANTHER" id="PTHR37787:SF1">
    <property type="entry name" value="BIOGENESIS OF LYSOSOME-RELATED ORGANELLES COMPLEX 1 SUBUNIT KXD1"/>
    <property type="match status" value="1"/>
</dbReference>
<dbReference type="InterPro" id="IPR051390">
    <property type="entry name" value="BLOC-1_subunit_KXD1"/>
</dbReference>
<organism evidence="10 11">
    <name type="scientific">Microthyrium microscopicum</name>
    <dbReference type="NCBI Taxonomy" id="703497"/>
    <lineage>
        <taxon>Eukaryota</taxon>
        <taxon>Fungi</taxon>
        <taxon>Dikarya</taxon>
        <taxon>Ascomycota</taxon>
        <taxon>Pezizomycotina</taxon>
        <taxon>Dothideomycetes</taxon>
        <taxon>Dothideomycetes incertae sedis</taxon>
        <taxon>Microthyriales</taxon>
        <taxon>Microthyriaceae</taxon>
        <taxon>Microthyrium</taxon>
    </lineage>
</organism>
<evidence type="ECO:0000256" key="2">
    <source>
        <dbReference type="ARBA" id="ARBA00004177"/>
    </source>
</evidence>
<keyword evidence="5" id="KW-0813">Transport</keyword>
<comment type="similarity">
    <text evidence="3">Belongs to the KXD1 family.</text>
</comment>
<reference evidence="10" key="1">
    <citation type="journal article" date="2020" name="Stud. Mycol.">
        <title>101 Dothideomycetes genomes: a test case for predicting lifestyles and emergence of pathogens.</title>
        <authorList>
            <person name="Haridas S."/>
            <person name="Albert R."/>
            <person name="Binder M."/>
            <person name="Bloem J."/>
            <person name="Labutti K."/>
            <person name="Salamov A."/>
            <person name="Andreopoulos B."/>
            <person name="Baker S."/>
            <person name="Barry K."/>
            <person name="Bills G."/>
            <person name="Bluhm B."/>
            <person name="Cannon C."/>
            <person name="Castanera R."/>
            <person name="Culley D."/>
            <person name="Daum C."/>
            <person name="Ezra D."/>
            <person name="Gonzalez J."/>
            <person name="Henrissat B."/>
            <person name="Kuo A."/>
            <person name="Liang C."/>
            <person name="Lipzen A."/>
            <person name="Lutzoni F."/>
            <person name="Magnuson J."/>
            <person name="Mondo S."/>
            <person name="Nolan M."/>
            <person name="Ohm R."/>
            <person name="Pangilinan J."/>
            <person name="Park H.-J."/>
            <person name="Ramirez L."/>
            <person name="Alfaro M."/>
            <person name="Sun H."/>
            <person name="Tritt A."/>
            <person name="Yoshinaga Y."/>
            <person name="Zwiers L.-H."/>
            <person name="Turgeon B."/>
            <person name="Goodwin S."/>
            <person name="Spatafora J."/>
            <person name="Crous P."/>
            <person name="Grigoriev I."/>
        </authorList>
    </citation>
    <scope>NUCLEOTIDE SEQUENCE</scope>
    <source>
        <strain evidence="10">CBS 115976</strain>
    </source>
</reference>
<feature type="region of interest" description="Disordered" evidence="8">
    <location>
        <begin position="1"/>
        <end position="72"/>
    </location>
</feature>
<name>A0A6A6TY80_9PEZI</name>
<evidence type="ECO:0000256" key="7">
    <source>
        <dbReference type="ARBA" id="ARBA00029808"/>
    </source>
</evidence>
<dbReference type="GO" id="GO:0031083">
    <property type="term" value="C:BLOC-1 complex"/>
    <property type="evidence" value="ECO:0007669"/>
    <property type="project" value="TreeGrafter"/>
</dbReference>
<dbReference type="PANTHER" id="PTHR37787">
    <property type="entry name" value="BIOGENESIS OF LYSOSOME-RELATED ORGANELLES COMPLEX 1 SUBUNIT KXD1"/>
    <property type="match status" value="1"/>
</dbReference>
<evidence type="ECO:0000256" key="3">
    <source>
        <dbReference type="ARBA" id="ARBA00005913"/>
    </source>
</evidence>
<proteinExistence type="inferred from homology"/>
<dbReference type="EMBL" id="MU004242">
    <property type="protein sequence ID" value="KAF2664782.1"/>
    <property type="molecule type" value="Genomic_DNA"/>
</dbReference>
<protein>
    <recommendedName>
        <fullName evidence="4">Biogenesis of lysosome-related organelles complex 1 subunit KXD1</fullName>
    </recommendedName>
    <alternativeName>
        <fullName evidence="7">KxDL homolog</fullName>
    </alternativeName>
</protein>
<evidence type="ECO:0000256" key="6">
    <source>
        <dbReference type="ARBA" id="ARBA00022753"/>
    </source>
</evidence>
<dbReference type="Pfam" id="PF10241">
    <property type="entry name" value="KxDL"/>
    <property type="match status" value="1"/>
</dbReference>
<accession>A0A6A6TY80</accession>
<evidence type="ECO:0000256" key="8">
    <source>
        <dbReference type="SAM" id="MobiDB-lite"/>
    </source>
</evidence>
<evidence type="ECO:0000313" key="10">
    <source>
        <dbReference type="EMBL" id="KAF2664782.1"/>
    </source>
</evidence>
<comment type="function">
    <text evidence="1">Component of the biogenesis of lysosome-related organelles complex-1 (BLOC-1) involved in endosomal cargo sorting.</text>
</comment>
<dbReference type="Proteomes" id="UP000799302">
    <property type="component" value="Unassembled WGS sequence"/>
</dbReference>
<feature type="compositionally biased region" description="Low complexity" evidence="8">
    <location>
        <begin position="52"/>
        <end position="69"/>
    </location>
</feature>
<evidence type="ECO:0000256" key="5">
    <source>
        <dbReference type="ARBA" id="ARBA00022448"/>
    </source>
</evidence>
<sequence>MSSSQAYNGYYPTQPIAMPQKQQQQHYYPYPQVPYSVSPPEVSDSGTSGGPSYDPTATASSYAASASDYEGTTSTSSVDLLEFMHDRLQNAYQPMQMDQSLVQQTQASGEMNAKTRQLMELQALAAQRFAAMQAQFTEGLKTAKEVERDLAWTQKKVTQLNNRAAKKYAKEYARAQERYPAPMEA</sequence>
<dbReference type="GO" id="GO:0032880">
    <property type="term" value="P:regulation of protein localization"/>
    <property type="evidence" value="ECO:0007669"/>
    <property type="project" value="TreeGrafter"/>
</dbReference>
<dbReference type="GO" id="GO:0005768">
    <property type="term" value="C:endosome"/>
    <property type="evidence" value="ECO:0007669"/>
    <property type="project" value="UniProtKB-SubCell"/>
</dbReference>
<keyword evidence="6" id="KW-0967">Endosome</keyword>
<feature type="domain" description="KxDL" evidence="9">
    <location>
        <begin position="87"/>
        <end position="172"/>
    </location>
</feature>
<dbReference type="AlphaFoldDB" id="A0A6A6TY80"/>
<feature type="compositionally biased region" description="Low complexity" evidence="8">
    <location>
        <begin position="20"/>
        <end position="43"/>
    </location>
</feature>
<comment type="subcellular location">
    <subcellularLocation>
        <location evidence="2">Endosome</location>
    </subcellularLocation>
</comment>
<dbReference type="GO" id="GO:0007032">
    <property type="term" value="P:endosome organization"/>
    <property type="evidence" value="ECO:0007669"/>
    <property type="project" value="TreeGrafter"/>
</dbReference>
<evidence type="ECO:0000259" key="9">
    <source>
        <dbReference type="Pfam" id="PF10241"/>
    </source>
</evidence>
<evidence type="ECO:0000313" key="11">
    <source>
        <dbReference type="Proteomes" id="UP000799302"/>
    </source>
</evidence>
<dbReference type="InterPro" id="IPR019371">
    <property type="entry name" value="KxDL_dom"/>
</dbReference>